<evidence type="ECO:0000313" key="2">
    <source>
        <dbReference type="Proteomes" id="UP001438707"/>
    </source>
</evidence>
<dbReference type="InterPro" id="IPR012349">
    <property type="entry name" value="Split_barrel_FMN-bd"/>
</dbReference>
<organism evidence="1 2">
    <name type="scientific">Apatococcus lobatus</name>
    <dbReference type="NCBI Taxonomy" id="904363"/>
    <lineage>
        <taxon>Eukaryota</taxon>
        <taxon>Viridiplantae</taxon>
        <taxon>Chlorophyta</taxon>
        <taxon>core chlorophytes</taxon>
        <taxon>Trebouxiophyceae</taxon>
        <taxon>Chlorellales</taxon>
        <taxon>Chlorellaceae</taxon>
        <taxon>Apatococcus</taxon>
    </lineage>
</organism>
<dbReference type="EMBL" id="JALJOS010000004">
    <property type="protein sequence ID" value="KAK9840202.1"/>
    <property type="molecule type" value="Genomic_DNA"/>
</dbReference>
<dbReference type="InterPro" id="IPR024747">
    <property type="entry name" value="Pyridox_Oxase-rel"/>
</dbReference>
<dbReference type="Proteomes" id="UP001438707">
    <property type="component" value="Unassembled WGS sequence"/>
</dbReference>
<dbReference type="PANTHER" id="PTHR34071">
    <property type="entry name" value="5-NITROIMIDAZOLE ANTIBIOTICS RESISTANCE PROTEIN, NIMA-FAMILY-RELATED PROTEIN-RELATED"/>
    <property type="match status" value="1"/>
</dbReference>
<sequence length="220" mass="23860">MTANDSYEVTKFSKVRRLPARGTYDKGQIDGILKEGLTCHVAFVADGRPVCIPMIYAVLEDKLYVHGSIASRLLKSMKAGVEVCVTVTLVDGLVLARSGFHHSMNYRSVSAFGVAEPVTDSVEKERVLGAVVEHIIPGRNAQLRQATDAELQSTSLLSLKLEEVSAKVRTGGPRDDEEDYKLPIWAGVLPLSTAVTGQPIADARLPVGVNIPPHVTHYSR</sequence>
<gene>
    <name evidence="1" type="ORF">WJX74_005395</name>
</gene>
<evidence type="ECO:0000313" key="1">
    <source>
        <dbReference type="EMBL" id="KAK9840202.1"/>
    </source>
</evidence>
<accession>A0AAW1S2Z1</accession>
<name>A0AAW1S2Z1_9CHLO</name>
<comment type="caution">
    <text evidence="1">The sequence shown here is derived from an EMBL/GenBank/DDBJ whole genome shotgun (WGS) entry which is preliminary data.</text>
</comment>
<dbReference type="Pfam" id="PF12900">
    <property type="entry name" value="Pyridox_ox_2"/>
    <property type="match status" value="1"/>
</dbReference>
<dbReference type="PANTHER" id="PTHR34071:SF2">
    <property type="entry name" value="FLAVIN-NUCLEOTIDE-BINDING PROTEIN"/>
    <property type="match status" value="1"/>
</dbReference>
<protein>
    <recommendedName>
        <fullName evidence="3">Flavin-nucleotide-binding protein</fullName>
    </recommendedName>
</protein>
<dbReference type="Gene3D" id="2.30.110.10">
    <property type="entry name" value="Electron Transport, Fmn-binding Protein, Chain A"/>
    <property type="match status" value="1"/>
</dbReference>
<dbReference type="AlphaFoldDB" id="A0AAW1S2Z1"/>
<dbReference type="SUPFAM" id="SSF50475">
    <property type="entry name" value="FMN-binding split barrel"/>
    <property type="match status" value="1"/>
</dbReference>
<evidence type="ECO:0008006" key="3">
    <source>
        <dbReference type="Google" id="ProtNLM"/>
    </source>
</evidence>
<reference evidence="1 2" key="1">
    <citation type="journal article" date="2024" name="Nat. Commun.">
        <title>Phylogenomics reveals the evolutionary origins of lichenization in chlorophyte algae.</title>
        <authorList>
            <person name="Puginier C."/>
            <person name="Libourel C."/>
            <person name="Otte J."/>
            <person name="Skaloud P."/>
            <person name="Haon M."/>
            <person name="Grisel S."/>
            <person name="Petersen M."/>
            <person name="Berrin J.G."/>
            <person name="Delaux P.M."/>
            <person name="Dal Grande F."/>
            <person name="Keller J."/>
        </authorList>
    </citation>
    <scope>NUCLEOTIDE SEQUENCE [LARGE SCALE GENOMIC DNA]</scope>
    <source>
        <strain evidence="1 2">SAG 2145</strain>
    </source>
</reference>
<keyword evidence="2" id="KW-1185">Reference proteome</keyword>
<proteinExistence type="predicted"/>